<dbReference type="PATRIC" id="fig|1227461.3.peg.3593"/>
<evidence type="ECO:0000313" key="2">
    <source>
        <dbReference type="Proteomes" id="UP000011559"/>
    </source>
</evidence>
<dbReference type="AlphaFoldDB" id="M0FXE4"/>
<protein>
    <submittedName>
        <fullName evidence="1">Uncharacterized protein</fullName>
    </submittedName>
</protein>
<reference evidence="1 2" key="1">
    <citation type="journal article" date="2014" name="PLoS Genet.">
        <title>Phylogenetically driven sequencing of extremely halophilic archaea reveals strategies for static and dynamic osmo-response.</title>
        <authorList>
            <person name="Becker E.A."/>
            <person name="Seitzer P.M."/>
            <person name="Tritt A."/>
            <person name="Larsen D."/>
            <person name="Krusor M."/>
            <person name="Yao A.I."/>
            <person name="Wu D."/>
            <person name="Madern D."/>
            <person name="Eisen J.A."/>
            <person name="Darling A.E."/>
            <person name="Facciotti M.T."/>
        </authorList>
    </citation>
    <scope>NUCLEOTIDE SEQUENCE [LARGE SCALE GENOMIC DNA]</scope>
    <source>
        <strain evidence="2">DSM 18310 / JCM 13924 / TL6</strain>
    </source>
</reference>
<dbReference type="EMBL" id="AOLG01000056">
    <property type="protein sequence ID" value="ELZ63948.1"/>
    <property type="molecule type" value="Genomic_DNA"/>
</dbReference>
<gene>
    <name evidence="1" type="ORF">C457_18273</name>
</gene>
<organism evidence="1 2">
    <name type="scientific">Haloferax prahovense (strain DSM 18310 / JCM 13924 / TL6)</name>
    <dbReference type="NCBI Taxonomy" id="1227461"/>
    <lineage>
        <taxon>Archaea</taxon>
        <taxon>Methanobacteriati</taxon>
        <taxon>Methanobacteriota</taxon>
        <taxon>Stenosarchaea group</taxon>
        <taxon>Halobacteria</taxon>
        <taxon>Halobacteriales</taxon>
        <taxon>Haloferacaceae</taxon>
        <taxon>Haloferax</taxon>
    </lineage>
</organism>
<dbReference type="Proteomes" id="UP000011559">
    <property type="component" value="Unassembled WGS sequence"/>
</dbReference>
<accession>M0FXE4</accession>
<sequence>MSFVRLCHVFGGDVLATATASAASRRFSDFGCFLGCRLSQRLCSLRIWLDIFLSGFRKDVFRLLGVDRFSRSAPRFST</sequence>
<dbReference type="RefSeq" id="WP_008096842.1">
    <property type="nucleotide sequence ID" value="NZ_AOLG01000056.1"/>
</dbReference>
<proteinExistence type="predicted"/>
<evidence type="ECO:0000313" key="1">
    <source>
        <dbReference type="EMBL" id="ELZ63948.1"/>
    </source>
</evidence>
<name>M0FXE4_HALPT</name>
<comment type="caution">
    <text evidence="1">The sequence shown here is derived from an EMBL/GenBank/DDBJ whole genome shotgun (WGS) entry which is preliminary data.</text>
</comment>
<keyword evidence="2" id="KW-1185">Reference proteome</keyword>